<keyword evidence="14 15" id="KW-0961">Cell wall biogenesis/degradation</keyword>
<dbReference type="Pfam" id="PF03717">
    <property type="entry name" value="PBP_dimer"/>
    <property type="match status" value="1"/>
</dbReference>
<feature type="domain" description="Penicillin-binding protein dimerisation" evidence="17">
    <location>
        <begin position="74"/>
        <end position="247"/>
    </location>
</feature>
<comment type="caution">
    <text evidence="15">Lacks conserved residue(s) required for the propagation of feature annotation.</text>
</comment>
<dbReference type="FunFam" id="3.40.710.10:FF:000004">
    <property type="entry name" value="Peptidoglycan D,D-transpeptidase MrdA"/>
    <property type="match status" value="1"/>
</dbReference>
<dbReference type="Gene3D" id="3.40.710.10">
    <property type="entry name" value="DD-peptidase/beta-lactamase superfamily"/>
    <property type="match status" value="1"/>
</dbReference>
<dbReference type="GO" id="GO:0071972">
    <property type="term" value="F:peptidoglycan L,D-transpeptidase activity"/>
    <property type="evidence" value="ECO:0007669"/>
    <property type="project" value="TreeGrafter"/>
</dbReference>
<evidence type="ECO:0000313" key="18">
    <source>
        <dbReference type="EMBL" id="AMA65140.1"/>
    </source>
</evidence>
<dbReference type="GO" id="GO:0071555">
    <property type="term" value="P:cell wall organization"/>
    <property type="evidence" value="ECO:0007669"/>
    <property type="project" value="UniProtKB-KW"/>
</dbReference>
<evidence type="ECO:0000256" key="11">
    <source>
        <dbReference type="ARBA" id="ARBA00022989"/>
    </source>
</evidence>
<dbReference type="PANTHER" id="PTHR30627">
    <property type="entry name" value="PEPTIDOGLYCAN D,D-TRANSPEPTIDASE"/>
    <property type="match status" value="1"/>
</dbReference>
<dbReference type="InterPro" id="IPR017790">
    <property type="entry name" value="Penicillin-binding_protein_2"/>
</dbReference>
<name>A0A0X9VJG3_9GAMM</name>
<dbReference type="InterPro" id="IPR005311">
    <property type="entry name" value="PBP_dimer"/>
</dbReference>
<dbReference type="SUPFAM" id="SSF56519">
    <property type="entry name" value="Penicillin binding protein dimerisation domain"/>
    <property type="match status" value="1"/>
</dbReference>
<dbReference type="NCBIfam" id="TIGR03423">
    <property type="entry name" value="pbp2_mrdA"/>
    <property type="match status" value="1"/>
</dbReference>
<dbReference type="GO" id="GO:0009002">
    <property type="term" value="F:serine-type D-Ala-D-Ala carboxypeptidase activity"/>
    <property type="evidence" value="ECO:0007669"/>
    <property type="project" value="UniProtKB-UniRule"/>
</dbReference>
<evidence type="ECO:0000256" key="14">
    <source>
        <dbReference type="ARBA" id="ARBA00023316"/>
    </source>
</evidence>
<dbReference type="PROSITE" id="PS00820">
    <property type="entry name" value="GLUCOAMYLASE"/>
    <property type="match status" value="1"/>
</dbReference>
<dbReference type="RefSeq" id="WP_066283918.1">
    <property type="nucleotide sequence ID" value="NZ_CP013920.1"/>
</dbReference>
<keyword evidence="13" id="KW-0326">Glycosidase</keyword>
<organism evidence="18 19">
    <name type="scientific">Candidatus Arsenophonus lipoptenae</name>
    <dbReference type="NCBI Taxonomy" id="634113"/>
    <lineage>
        <taxon>Bacteria</taxon>
        <taxon>Pseudomonadati</taxon>
        <taxon>Pseudomonadota</taxon>
        <taxon>Gammaproteobacteria</taxon>
        <taxon>Enterobacterales</taxon>
        <taxon>Morganellaceae</taxon>
        <taxon>Arsenophonus</taxon>
    </lineage>
</organism>
<dbReference type="InterPro" id="IPR036138">
    <property type="entry name" value="PBP_dimer_sf"/>
</dbReference>
<evidence type="ECO:0000256" key="5">
    <source>
        <dbReference type="ARBA" id="ARBA00022645"/>
    </source>
</evidence>
<keyword evidence="5 15" id="KW-0121">Carboxypeptidase</keyword>
<keyword evidence="4 15" id="KW-0997">Cell inner membrane</keyword>
<sequence length="636" mass="73316">MNPKKKKEKKKRLFFRDYTAETTLFIRRSLISFIIILILISILIINLYNLQVIQHKNYQTKSNDNRIKIVPLLPSRGIIYDRNGIPLALNKTFYKLEIIPEKTINLKKIFSQLRDIIDLNDKDIEDFKKEHKRSHRFISIPLKNSLNEVQVARFAVNQHKFPGLEVKGYQRRYYPYGSILTHVIGYVGKINDKDISKLKKNNLLKNYQSMHNIGKLGIERYYENILHGTIGYAEVEVNSHGKVIRQLHEYTPQAGKDIYLTIDLNLQIKIDKLLNSSKAAAIVTDPRNGEILALVSKPTYGPNLFVNGISNKEYQLLLNNPNKPLINRTTQGVYPPASTVKPFIAIAALTENIISTNSIFFDPGWWQLPNSGKRYRDWKKIGHGRLNVVRAIIESSDTFFYQIAYDMGIDRISYWMHKFGYGQYTGIDLWEENSGLMPTREWKQKRYKKPWYQGDTIPIGIGQGYWTTTPIQMAKVLMTLINNGVVKTPHLLYGIKLDKAILPYEHKDYIQIGNINLVFWKLVKEAMYGVANAPNGTAYKNFLNTPYKAAVKSGTAQVFNYEKYNESQVSKHLRDHKLMIGFAPYHEPTISITIILENGGTGITVGNFVRSIFDYLLINKKNISQVKNTNTLLKED</sequence>
<dbReference type="FunFam" id="3.90.1310.10:FF:000001">
    <property type="entry name" value="Peptidoglycan D,D-transpeptidase MrdA"/>
    <property type="match status" value="1"/>
</dbReference>
<dbReference type="InterPro" id="IPR050515">
    <property type="entry name" value="Beta-lactam/transpept"/>
</dbReference>
<dbReference type="Gene3D" id="3.30.1390.30">
    <property type="entry name" value="Penicillin-binding protein 2a, domain 3"/>
    <property type="match status" value="1"/>
</dbReference>
<evidence type="ECO:0000256" key="2">
    <source>
        <dbReference type="ARBA" id="ARBA00004236"/>
    </source>
</evidence>
<proteinExistence type="inferred from homology"/>
<comment type="subcellular location">
    <subcellularLocation>
        <location evidence="15">Cell inner membrane</location>
        <topology evidence="15">Single-pass membrane protein</topology>
    </subcellularLocation>
    <subcellularLocation>
        <location evidence="2">Cell membrane</location>
    </subcellularLocation>
    <subcellularLocation>
        <location evidence="1">Membrane</location>
        <topology evidence="1">Single-pass membrane protein</topology>
    </subcellularLocation>
</comment>
<evidence type="ECO:0000256" key="4">
    <source>
        <dbReference type="ARBA" id="ARBA00022519"/>
    </source>
</evidence>
<dbReference type="PATRIC" id="fig|634113.3.peg.553"/>
<dbReference type="NCBIfam" id="NF008061">
    <property type="entry name" value="PRK10795.1"/>
    <property type="match status" value="1"/>
</dbReference>
<dbReference type="STRING" id="634113.AUT07_00587"/>
<evidence type="ECO:0000256" key="12">
    <source>
        <dbReference type="ARBA" id="ARBA00023136"/>
    </source>
</evidence>
<protein>
    <recommendedName>
        <fullName evidence="15">Peptidoglycan D,D-transpeptidase MrdA</fullName>
        <ecNumber evidence="15">3.4.16.4</ecNumber>
    </recommendedName>
    <alternativeName>
        <fullName evidence="15">Penicillin-binding protein 2</fullName>
        <shortName evidence="15">PBP-2</shortName>
    </alternativeName>
</protein>
<dbReference type="GO" id="GO:0016798">
    <property type="term" value="F:hydrolase activity, acting on glycosyl bonds"/>
    <property type="evidence" value="ECO:0007669"/>
    <property type="project" value="UniProtKB-KW"/>
</dbReference>
<dbReference type="GO" id="GO:0009252">
    <property type="term" value="P:peptidoglycan biosynthetic process"/>
    <property type="evidence" value="ECO:0007669"/>
    <property type="project" value="UniProtKB-UniRule"/>
</dbReference>
<gene>
    <name evidence="18" type="primary">spoVD</name>
    <name evidence="15" type="synonym">mrdA</name>
    <name evidence="18" type="ORF">AUT07_00587</name>
</gene>
<evidence type="ECO:0000313" key="19">
    <source>
        <dbReference type="Proteomes" id="UP000069926"/>
    </source>
</evidence>
<comment type="function">
    <text evidence="15">Catalyzes cross-linking of the peptidoglycan cell wall.</text>
</comment>
<keyword evidence="7 15" id="KW-0812">Transmembrane</keyword>
<dbReference type="GO" id="GO:0008658">
    <property type="term" value="F:penicillin binding"/>
    <property type="evidence" value="ECO:0007669"/>
    <property type="project" value="UniProtKB-UniRule"/>
</dbReference>
<feature type="domain" description="Penicillin-binding protein transpeptidase" evidence="16">
    <location>
        <begin position="280"/>
        <end position="609"/>
    </location>
</feature>
<evidence type="ECO:0000256" key="8">
    <source>
        <dbReference type="ARBA" id="ARBA00022801"/>
    </source>
</evidence>
<evidence type="ECO:0000256" key="1">
    <source>
        <dbReference type="ARBA" id="ARBA00004167"/>
    </source>
</evidence>
<evidence type="ECO:0000256" key="6">
    <source>
        <dbReference type="ARBA" id="ARBA00022670"/>
    </source>
</evidence>
<dbReference type="GO" id="GO:0005886">
    <property type="term" value="C:plasma membrane"/>
    <property type="evidence" value="ECO:0007669"/>
    <property type="project" value="UniProtKB-SubCell"/>
</dbReference>
<dbReference type="HAMAP" id="MF_02081">
    <property type="entry name" value="MrdA_transpept"/>
    <property type="match status" value="1"/>
</dbReference>
<keyword evidence="11 15" id="KW-1133">Transmembrane helix</keyword>
<evidence type="ECO:0000256" key="7">
    <source>
        <dbReference type="ARBA" id="ARBA00022692"/>
    </source>
</evidence>
<comment type="pathway">
    <text evidence="15">Cell wall biogenesis; peptidoglycan biosynthesis.</text>
</comment>
<evidence type="ECO:0000256" key="15">
    <source>
        <dbReference type="HAMAP-Rule" id="MF_02081"/>
    </source>
</evidence>
<comment type="catalytic activity">
    <reaction evidence="15">
        <text>Preferential cleavage: (Ac)2-L-Lys-D-Ala-|-D-Ala. Also transpeptidation of peptidyl-alanyl moieties that are N-acyl substituents of D-alanine.</text>
        <dbReference type="EC" id="3.4.16.4"/>
    </reaction>
</comment>
<dbReference type="Gene3D" id="3.90.1310.10">
    <property type="entry name" value="Penicillin-binding protein 2a (Domain 2)"/>
    <property type="match status" value="1"/>
</dbReference>
<keyword evidence="3 15" id="KW-1003">Cell membrane</keyword>
<dbReference type="Pfam" id="PF00905">
    <property type="entry name" value="Transpeptidase"/>
    <property type="match status" value="1"/>
</dbReference>
<keyword evidence="6 15" id="KW-0645">Protease</keyword>
<dbReference type="GO" id="GO:0008360">
    <property type="term" value="P:regulation of cell shape"/>
    <property type="evidence" value="ECO:0007669"/>
    <property type="project" value="UniProtKB-KW"/>
</dbReference>
<feature type="active site" description="Acyl-ester intermediate" evidence="15">
    <location>
        <position position="338"/>
    </location>
</feature>
<reference evidence="18 19" key="1">
    <citation type="submission" date="2016-01" db="EMBL/GenBank/DDBJ databases">
        <title>Genome sequence of Ca. Arsenophonus lipopteni, the exclusive symbiont of a blood sucking fly Lipoptena cervi (Diptera: Hippoboscidae).</title>
        <authorList>
            <person name="Novakova E."/>
            <person name="Hypsa V."/>
            <person name="Nguyen P."/>
            <person name="Husnik F."/>
            <person name="Darby A.C."/>
        </authorList>
    </citation>
    <scope>NUCLEOTIDE SEQUENCE [LARGE SCALE GENOMIC DNA]</scope>
    <source>
        <strain evidence="18 19">CB</strain>
    </source>
</reference>
<dbReference type="InterPro" id="IPR001460">
    <property type="entry name" value="PCN-bd_Tpept"/>
</dbReference>
<dbReference type="KEGG" id="asy:AUT07_00587"/>
<dbReference type="AlphaFoldDB" id="A0A0X9VJG3"/>
<dbReference type="Proteomes" id="UP000069926">
    <property type="component" value="Chromosome"/>
</dbReference>
<accession>A0A0X9VJG3</accession>
<dbReference type="EMBL" id="CP013920">
    <property type="protein sequence ID" value="AMA65140.1"/>
    <property type="molecule type" value="Genomic_DNA"/>
</dbReference>
<keyword evidence="12 15" id="KW-0472">Membrane</keyword>
<dbReference type="InterPro" id="IPR012338">
    <property type="entry name" value="Beta-lactam/transpept-like"/>
</dbReference>
<evidence type="ECO:0000259" key="16">
    <source>
        <dbReference type="Pfam" id="PF00905"/>
    </source>
</evidence>
<dbReference type="EC" id="3.4.16.4" evidence="15"/>
<dbReference type="OrthoDB" id="9766847at2"/>
<evidence type="ECO:0000256" key="13">
    <source>
        <dbReference type="ARBA" id="ARBA00023295"/>
    </source>
</evidence>
<dbReference type="SUPFAM" id="SSF56601">
    <property type="entry name" value="beta-lactamase/transpeptidase-like"/>
    <property type="match status" value="1"/>
</dbReference>
<keyword evidence="19" id="KW-1185">Reference proteome</keyword>
<dbReference type="InterPro" id="IPR046966">
    <property type="entry name" value="Glucoamylase_active_site"/>
</dbReference>
<comment type="similarity">
    <text evidence="15">Belongs to the transpeptidase family. MrdA subfamily.</text>
</comment>
<evidence type="ECO:0000256" key="10">
    <source>
        <dbReference type="ARBA" id="ARBA00022984"/>
    </source>
</evidence>
<dbReference type="UniPathway" id="UPA00219"/>
<dbReference type="PANTHER" id="PTHR30627:SF2">
    <property type="entry name" value="PEPTIDOGLYCAN D,D-TRANSPEPTIDASE MRDA"/>
    <property type="match status" value="1"/>
</dbReference>
<evidence type="ECO:0000256" key="3">
    <source>
        <dbReference type="ARBA" id="ARBA00022475"/>
    </source>
</evidence>
<keyword evidence="9 15" id="KW-0133">Cell shape</keyword>
<keyword evidence="8 15" id="KW-0378">Hydrolase</keyword>
<keyword evidence="10 15" id="KW-0573">Peptidoglycan synthesis</keyword>
<evidence type="ECO:0000259" key="17">
    <source>
        <dbReference type="Pfam" id="PF03717"/>
    </source>
</evidence>
<evidence type="ECO:0000256" key="9">
    <source>
        <dbReference type="ARBA" id="ARBA00022960"/>
    </source>
</evidence>
<dbReference type="GO" id="GO:0006508">
    <property type="term" value="P:proteolysis"/>
    <property type="evidence" value="ECO:0007669"/>
    <property type="project" value="UniProtKB-KW"/>
</dbReference>
<feature type="transmembrane region" description="Helical" evidence="15">
    <location>
        <begin position="30"/>
        <end position="48"/>
    </location>
</feature>